<proteinExistence type="predicted"/>
<protein>
    <submittedName>
        <fullName evidence="2">Uncharacterized protein</fullName>
    </submittedName>
</protein>
<evidence type="ECO:0000256" key="1">
    <source>
        <dbReference type="SAM" id="MobiDB-lite"/>
    </source>
</evidence>
<evidence type="ECO:0000313" key="3">
    <source>
        <dbReference type="Proteomes" id="UP001175227"/>
    </source>
</evidence>
<evidence type="ECO:0000313" key="2">
    <source>
        <dbReference type="EMBL" id="KAK0470900.1"/>
    </source>
</evidence>
<feature type="compositionally biased region" description="Polar residues" evidence="1">
    <location>
        <begin position="272"/>
        <end position="304"/>
    </location>
</feature>
<keyword evidence="3" id="KW-1185">Reference proteome</keyword>
<comment type="caution">
    <text evidence="2">The sequence shown here is derived from an EMBL/GenBank/DDBJ whole genome shotgun (WGS) entry which is preliminary data.</text>
</comment>
<feature type="region of interest" description="Disordered" evidence="1">
    <location>
        <begin position="255"/>
        <end position="304"/>
    </location>
</feature>
<organism evidence="2 3">
    <name type="scientific">Armillaria novae-zelandiae</name>
    <dbReference type="NCBI Taxonomy" id="153914"/>
    <lineage>
        <taxon>Eukaryota</taxon>
        <taxon>Fungi</taxon>
        <taxon>Dikarya</taxon>
        <taxon>Basidiomycota</taxon>
        <taxon>Agaricomycotina</taxon>
        <taxon>Agaricomycetes</taxon>
        <taxon>Agaricomycetidae</taxon>
        <taxon>Agaricales</taxon>
        <taxon>Marasmiineae</taxon>
        <taxon>Physalacriaceae</taxon>
        <taxon>Armillaria</taxon>
    </lineage>
</organism>
<dbReference type="EMBL" id="JAUEPR010000057">
    <property type="protein sequence ID" value="KAK0470900.1"/>
    <property type="molecule type" value="Genomic_DNA"/>
</dbReference>
<sequence>MSLPVCEADEAITVAIQGDEFRKLSSEAILEAFTVDYKTSDDFVFVANIESGEEEVFHVHGIISETRLPPVIKGQHINMGTLLQTVKLISVDDDQDFHAAVIAVSAIYEFLQQSVSSSVQAPYGIQHGTSRDMTFVNRLLTPSHSAYPEDIIVFPSTLDPSESLKSAIDEGRFAFTKDNQVRFDKLMSNDVGDQLHFVDHIQPGVFRPGQIVNVGVSFRLIKPKMSAPMHFISHLDSVSLLSWGARKVLDEQHFQQVRPKHGLPAKRRPTTFMKNQVKRSTNYPKGQNHGQPSSSQNPMETDNN</sequence>
<name>A0AA39NSJ4_9AGAR</name>
<gene>
    <name evidence="2" type="ORF">IW261DRAFT_1572587</name>
</gene>
<dbReference type="Proteomes" id="UP001175227">
    <property type="component" value="Unassembled WGS sequence"/>
</dbReference>
<accession>A0AA39NSJ4</accession>
<feature type="compositionally biased region" description="Basic residues" evidence="1">
    <location>
        <begin position="258"/>
        <end position="269"/>
    </location>
</feature>
<dbReference type="AlphaFoldDB" id="A0AA39NSJ4"/>
<reference evidence="2" key="1">
    <citation type="submission" date="2023-06" db="EMBL/GenBank/DDBJ databases">
        <authorList>
            <consortium name="Lawrence Berkeley National Laboratory"/>
            <person name="Ahrendt S."/>
            <person name="Sahu N."/>
            <person name="Indic B."/>
            <person name="Wong-Bajracharya J."/>
            <person name="Merenyi Z."/>
            <person name="Ke H.-M."/>
            <person name="Monk M."/>
            <person name="Kocsube S."/>
            <person name="Drula E."/>
            <person name="Lipzen A."/>
            <person name="Balint B."/>
            <person name="Henrissat B."/>
            <person name="Andreopoulos B."/>
            <person name="Martin F.M."/>
            <person name="Harder C.B."/>
            <person name="Rigling D."/>
            <person name="Ford K.L."/>
            <person name="Foster G.D."/>
            <person name="Pangilinan J."/>
            <person name="Papanicolaou A."/>
            <person name="Barry K."/>
            <person name="LaButti K."/>
            <person name="Viragh M."/>
            <person name="Koriabine M."/>
            <person name="Yan M."/>
            <person name="Riley R."/>
            <person name="Champramary S."/>
            <person name="Plett K.L."/>
            <person name="Tsai I.J."/>
            <person name="Slot J."/>
            <person name="Sipos G."/>
            <person name="Plett J."/>
            <person name="Nagy L.G."/>
            <person name="Grigoriev I.V."/>
        </authorList>
    </citation>
    <scope>NUCLEOTIDE SEQUENCE</scope>
    <source>
        <strain evidence="2">ICMP 16352</strain>
    </source>
</reference>